<keyword evidence="1" id="KW-1133">Transmembrane helix</keyword>
<dbReference type="Proteomes" id="UP000321234">
    <property type="component" value="Unassembled WGS sequence"/>
</dbReference>
<feature type="transmembrane region" description="Helical" evidence="1">
    <location>
        <begin position="115"/>
        <end position="134"/>
    </location>
</feature>
<dbReference type="EMBL" id="VKAC01000014">
    <property type="protein sequence ID" value="TXR52400.1"/>
    <property type="molecule type" value="Genomic_DNA"/>
</dbReference>
<feature type="transmembrane region" description="Helical" evidence="1">
    <location>
        <begin position="286"/>
        <end position="306"/>
    </location>
</feature>
<feature type="transmembrane region" description="Helical" evidence="1">
    <location>
        <begin position="344"/>
        <end position="364"/>
    </location>
</feature>
<evidence type="ECO:0000313" key="4">
    <source>
        <dbReference type="Proteomes" id="UP000321234"/>
    </source>
</evidence>
<dbReference type="GO" id="GO:0016020">
    <property type="term" value="C:membrane"/>
    <property type="evidence" value="ECO:0007669"/>
    <property type="project" value="TreeGrafter"/>
</dbReference>
<reference evidence="3 4" key="1">
    <citation type="submission" date="2019-07" db="EMBL/GenBank/DDBJ databases">
        <title>Quadrisphaera sp. strain DD2A genome sequencing and assembly.</title>
        <authorList>
            <person name="Kim I."/>
        </authorList>
    </citation>
    <scope>NUCLEOTIDE SEQUENCE [LARGE SCALE GENOMIC DNA]</scope>
    <source>
        <strain evidence="3 4">DD2A</strain>
    </source>
</reference>
<sequence>MSPATDAARGCSDVTAHRRHVLPRPYSLTCALPSNARHLASPRPALSTPSSAVLAALAQRPWRIVVTQIAVPVLSARPPARRPGFRPDVEGLRALALGLVLLYQAGVPGTAGGRLGVDVFFVISGFLITGLLVREVETTGRIDLPRFYARRARRILPSAVSVSIAVLLIVAVVAPATVARAGIDAVAASLQVANWRYVVADLSGLNPVGVGSPLLHYWSLAVEEQFYLAWPPLVVLTAWLARRRQRSLRRWLAAVAGGLALLSLGASVFLTPLSGTVAYLSTPTRAWQLAAGALLALAVPALLALAGKAWWPAAAAGSAVLGLAMVLTSAHWTGAVDYPGSAALVPTLGTVVLIASGVGAPGVVQRLLSWAPVQAAGRLSYVWYLWHLPVIYVAEEMGVQSWLVLLGAEVLIGGALAWLTAVLIERPCRFAPRWAANSSRGLILGAGLTALGVLAGISAVILS</sequence>
<dbReference type="OrthoDB" id="3404679at2"/>
<keyword evidence="3" id="KW-0012">Acyltransferase</keyword>
<dbReference type="AlphaFoldDB" id="A0A5C8Z643"/>
<keyword evidence="3" id="KW-0808">Transferase</keyword>
<keyword evidence="1" id="KW-0472">Membrane</keyword>
<feature type="domain" description="Acyltransferase 3" evidence="2">
    <location>
        <begin position="89"/>
        <end position="421"/>
    </location>
</feature>
<gene>
    <name evidence="3" type="ORF">FMM08_19525</name>
</gene>
<accession>A0A5C8Z643</accession>
<keyword evidence="1" id="KW-0812">Transmembrane</keyword>
<feature type="transmembrane region" description="Helical" evidence="1">
    <location>
        <begin position="253"/>
        <end position="280"/>
    </location>
</feature>
<organism evidence="3 4">
    <name type="scientific">Quadrisphaera setariae</name>
    <dbReference type="NCBI Taxonomy" id="2593304"/>
    <lineage>
        <taxon>Bacteria</taxon>
        <taxon>Bacillati</taxon>
        <taxon>Actinomycetota</taxon>
        <taxon>Actinomycetes</taxon>
        <taxon>Kineosporiales</taxon>
        <taxon>Kineosporiaceae</taxon>
        <taxon>Quadrisphaera</taxon>
    </lineage>
</organism>
<dbReference type="GO" id="GO:0016747">
    <property type="term" value="F:acyltransferase activity, transferring groups other than amino-acyl groups"/>
    <property type="evidence" value="ECO:0007669"/>
    <property type="project" value="InterPro"/>
</dbReference>
<evidence type="ECO:0000256" key="1">
    <source>
        <dbReference type="SAM" id="Phobius"/>
    </source>
</evidence>
<dbReference type="InterPro" id="IPR050879">
    <property type="entry name" value="Acyltransferase_3"/>
</dbReference>
<dbReference type="PANTHER" id="PTHR23028:SF53">
    <property type="entry name" value="ACYL_TRANSF_3 DOMAIN-CONTAINING PROTEIN"/>
    <property type="match status" value="1"/>
</dbReference>
<feature type="transmembrane region" description="Helical" evidence="1">
    <location>
        <begin position="400"/>
        <end position="421"/>
    </location>
</feature>
<feature type="transmembrane region" description="Helical" evidence="1">
    <location>
        <begin position="91"/>
        <end position="109"/>
    </location>
</feature>
<feature type="transmembrane region" description="Helical" evidence="1">
    <location>
        <begin position="442"/>
        <end position="462"/>
    </location>
</feature>
<feature type="transmembrane region" description="Helical" evidence="1">
    <location>
        <begin position="225"/>
        <end position="241"/>
    </location>
</feature>
<comment type="caution">
    <text evidence="3">The sequence shown here is derived from an EMBL/GenBank/DDBJ whole genome shotgun (WGS) entry which is preliminary data.</text>
</comment>
<feature type="transmembrane region" description="Helical" evidence="1">
    <location>
        <begin position="313"/>
        <end position="332"/>
    </location>
</feature>
<evidence type="ECO:0000313" key="3">
    <source>
        <dbReference type="EMBL" id="TXR52400.1"/>
    </source>
</evidence>
<protein>
    <submittedName>
        <fullName evidence="3">Acyltransferase</fullName>
    </submittedName>
</protein>
<keyword evidence="4" id="KW-1185">Reference proteome</keyword>
<name>A0A5C8Z643_9ACTN</name>
<evidence type="ECO:0000259" key="2">
    <source>
        <dbReference type="Pfam" id="PF01757"/>
    </source>
</evidence>
<feature type="transmembrane region" description="Helical" evidence="1">
    <location>
        <begin position="155"/>
        <end position="174"/>
    </location>
</feature>
<dbReference type="GO" id="GO:0009103">
    <property type="term" value="P:lipopolysaccharide biosynthetic process"/>
    <property type="evidence" value="ECO:0007669"/>
    <property type="project" value="TreeGrafter"/>
</dbReference>
<dbReference type="InterPro" id="IPR002656">
    <property type="entry name" value="Acyl_transf_3_dom"/>
</dbReference>
<dbReference type="Pfam" id="PF01757">
    <property type="entry name" value="Acyl_transf_3"/>
    <property type="match status" value="1"/>
</dbReference>
<dbReference type="PANTHER" id="PTHR23028">
    <property type="entry name" value="ACETYLTRANSFERASE"/>
    <property type="match status" value="1"/>
</dbReference>
<proteinExistence type="predicted"/>